<protein>
    <submittedName>
        <fullName evidence="7">AraC family transcriptional regulator</fullName>
    </submittedName>
</protein>
<dbReference type="GO" id="GO:0003700">
    <property type="term" value="F:DNA-binding transcription factor activity"/>
    <property type="evidence" value="ECO:0007669"/>
    <property type="project" value="InterPro"/>
</dbReference>
<sequence>MEQVAILAYDGCWAMGLFSAADFFRIAALLEKHLGMQPSFAVRVVSLDGAPVSAAGGHVITPDAALEDVRAASLIVLPAIEGPRLAGFEADARVLEWLGQHIDAGTRVLALTTGAAWLAASGRLDGGLLATHWAFVRQLGKRYPACRFVARESFLQEGGLYSTGSLNGCFDALLDILARDRGDRFAQLCATHLLVADPHRLGPILPGHRNHCDDTVLRVQDWIESHHAEPLTIERMARQAGVSQRTFKRRFSEATKLPPNLYLQQVRIDKAKKLLLATQLSVREIATGVGYENVSFFVRLFKARVGTTPARWREGAS</sequence>
<dbReference type="AlphaFoldDB" id="A0A246F9B7"/>
<dbReference type="InterPro" id="IPR009057">
    <property type="entry name" value="Homeodomain-like_sf"/>
</dbReference>
<dbReference type="InterPro" id="IPR018060">
    <property type="entry name" value="HTH_AraC"/>
</dbReference>
<dbReference type="Pfam" id="PF01965">
    <property type="entry name" value="DJ-1_PfpI"/>
    <property type="match status" value="1"/>
</dbReference>
<dbReference type="Gene3D" id="3.40.50.880">
    <property type="match status" value="1"/>
</dbReference>
<dbReference type="Gene3D" id="1.10.10.60">
    <property type="entry name" value="Homeodomain-like"/>
    <property type="match status" value="2"/>
</dbReference>
<name>A0A246F9B7_PSENT</name>
<organism evidence="7 8">
    <name type="scientific">Pseudomonas nitroreducens</name>
    <dbReference type="NCBI Taxonomy" id="46680"/>
    <lineage>
        <taxon>Bacteria</taxon>
        <taxon>Pseudomonadati</taxon>
        <taxon>Pseudomonadota</taxon>
        <taxon>Gammaproteobacteria</taxon>
        <taxon>Pseudomonadales</taxon>
        <taxon>Pseudomonadaceae</taxon>
        <taxon>Pseudomonas</taxon>
    </lineage>
</organism>
<dbReference type="GO" id="GO:0043565">
    <property type="term" value="F:sequence-specific DNA binding"/>
    <property type="evidence" value="ECO:0007669"/>
    <property type="project" value="InterPro"/>
</dbReference>
<dbReference type="InterPro" id="IPR018062">
    <property type="entry name" value="HTH_AraC-typ_CS"/>
</dbReference>
<evidence type="ECO:0000256" key="3">
    <source>
        <dbReference type="ARBA" id="ARBA00023125"/>
    </source>
</evidence>
<evidence type="ECO:0000313" key="8">
    <source>
        <dbReference type="Proteomes" id="UP000198145"/>
    </source>
</evidence>
<evidence type="ECO:0000313" key="7">
    <source>
        <dbReference type="EMBL" id="OWP50906.1"/>
    </source>
</evidence>
<comment type="subcellular location">
    <subcellularLocation>
        <location evidence="1">Cytoplasm</location>
    </subcellularLocation>
</comment>
<gene>
    <name evidence="7" type="ORF">CEG18_08500</name>
</gene>
<dbReference type="RefSeq" id="WP_088417106.1">
    <property type="nucleotide sequence ID" value="NZ_NJBA01000003.1"/>
</dbReference>
<dbReference type="SMART" id="SM00342">
    <property type="entry name" value="HTH_ARAC"/>
    <property type="match status" value="1"/>
</dbReference>
<keyword evidence="3" id="KW-0238">DNA-binding</keyword>
<dbReference type="EMBL" id="NJBA01000003">
    <property type="protein sequence ID" value="OWP50906.1"/>
    <property type="molecule type" value="Genomic_DNA"/>
</dbReference>
<dbReference type="InterPro" id="IPR002818">
    <property type="entry name" value="DJ-1/PfpI"/>
</dbReference>
<evidence type="ECO:0000256" key="4">
    <source>
        <dbReference type="ARBA" id="ARBA00023163"/>
    </source>
</evidence>
<keyword evidence="4" id="KW-0804">Transcription</keyword>
<dbReference type="PROSITE" id="PS01124">
    <property type="entry name" value="HTH_ARAC_FAMILY_2"/>
    <property type="match status" value="1"/>
</dbReference>
<dbReference type="PRINTS" id="PR00032">
    <property type="entry name" value="HTHARAC"/>
</dbReference>
<proteinExistence type="predicted"/>
<dbReference type="SUPFAM" id="SSF46689">
    <property type="entry name" value="Homeodomain-like"/>
    <property type="match status" value="2"/>
</dbReference>
<dbReference type="Proteomes" id="UP000198145">
    <property type="component" value="Unassembled WGS sequence"/>
</dbReference>
<feature type="domain" description="HTH araC/xylS-type" evidence="6">
    <location>
        <begin position="217"/>
        <end position="315"/>
    </location>
</feature>
<evidence type="ECO:0000256" key="5">
    <source>
        <dbReference type="ARBA" id="ARBA00037345"/>
    </source>
</evidence>
<dbReference type="GO" id="GO:0005737">
    <property type="term" value="C:cytoplasm"/>
    <property type="evidence" value="ECO:0007669"/>
    <property type="project" value="UniProtKB-SubCell"/>
</dbReference>
<evidence type="ECO:0000256" key="2">
    <source>
        <dbReference type="ARBA" id="ARBA00023015"/>
    </source>
</evidence>
<dbReference type="PANTHER" id="PTHR46796">
    <property type="entry name" value="HTH-TYPE TRANSCRIPTIONAL ACTIVATOR RHAS-RELATED"/>
    <property type="match status" value="1"/>
</dbReference>
<dbReference type="InterPro" id="IPR029062">
    <property type="entry name" value="Class_I_gatase-like"/>
</dbReference>
<dbReference type="InterPro" id="IPR050204">
    <property type="entry name" value="AraC_XylS_family_regulators"/>
</dbReference>
<accession>A0A246F9B7</accession>
<comment type="caution">
    <text evidence="7">The sequence shown here is derived from an EMBL/GenBank/DDBJ whole genome shotgun (WGS) entry which is preliminary data.</text>
</comment>
<dbReference type="Pfam" id="PF12833">
    <property type="entry name" value="HTH_18"/>
    <property type="match status" value="1"/>
</dbReference>
<dbReference type="GO" id="GO:0009893">
    <property type="term" value="P:positive regulation of metabolic process"/>
    <property type="evidence" value="ECO:0007669"/>
    <property type="project" value="UniProtKB-ARBA"/>
</dbReference>
<dbReference type="PROSITE" id="PS00041">
    <property type="entry name" value="HTH_ARAC_FAMILY_1"/>
    <property type="match status" value="1"/>
</dbReference>
<dbReference type="InterPro" id="IPR020449">
    <property type="entry name" value="Tscrpt_reg_AraC-type_HTH"/>
</dbReference>
<evidence type="ECO:0000256" key="1">
    <source>
        <dbReference type="ARBA" id="ARBA00004496"/>
    </source>
</evidence>
<comment type="function">
    <text evidence="5">Regulatory protein of the TOL plasmid xyl operons. XylS activates the xylXYZLTEGFJQKIH operon required for the degradation of toluene, m-xylene and p-xylene.</text>
</comment>
<keyword evidence="2" id="KW-0805">Transcription regulation</keyword>
<dbReference type="eggNOG" id="COG4977">
    <property type="taxonomic scope" value="Bacteria"/>
</dbReference>
<dbReference type="SUPFAM" id="SSF52317">
    <property type="entry name" value="Class I glutamine amidotransferase-like"/>
    <property type="match status" value="1"/>
</dbReference>
<reference evidence="7 8" key="1">
    <citation type="submission" date="2017-06" db="EMBL/GenBank/DDBJ databases">
        <title>Draft genome of Pseudomonas nitroreducens DF05.</title>
        <authorList>
            <person name="Iyer R."/>
        </authorList>
    </citation>
    <scope>NUCLEOTIDE SEQUENCE [LARGE SCALE GENOMIC DNA]</scope>
    <source>
        <strain evidence="7 8">DF05</strain>
    </source>
</reference>
<evidence type="ECO:0000259" key="6">
    <source>
        <dbReference type="PROSITE" id="PS01124"/>
    </source>
</evidence>